<name>A0A7J9KRW0_GOSSC</name>
<dbReference type="PANTHER" id="PTHR47723">
    <property type="entry name" value="OS05G0353850 PROTEIN"/>
    <property type="match status" value="1"/>
</dbReference>
<dbReference type="Proteomes" id="UP000593576">
    <property type="component" value="Unassembled WGS sequence"/>
</dbReference>
<dbReference type="GO" id="GO:0003676">
    <property type="term" value="F:nucleic acid binding"/>
    <property type="evidence" value="ECO:0007669"/>
    <property type="project" value="InterPro"/>
</dbReference>
<dbReference type="InterPro" id="IPR053151">
    <property type="entry name" value="RNase_H-like"/>
</dbReference>
<dbReference type="InterPro" id="IPR044730">
    <property type="entry name" value="RNase_H-like_dom_plant"/>
</dbReference>
<gene>
    <name evidence="2" type="ORF">Goshw_011065</name>
</gene>
<dbReference type="EMBL" id="JABFAF010000002">
    <property type="protein sequence ID" value="MBA0849076.1"/>
    <property type="molecule type" value="Genomic_DNA"/>
</dbReference>
<dbReference type="OrthoDB" id="948395at2759"/>
<dbReference type="InterPro" id="IPR036397">
    <property type="entry name" value="RNaseH_sf"/>
</dbReference>
<dbReference type="GO" id="GO:0004523">
    <property type="term" value="F:RNA-DNA hybrid ribonuclease activity"/>
    <property type="evidence" value="ECO:0007669"/>
    <property type="project" value="InterPro"/>
</dbReference>
<comment type="caution">
    <text evidence="2">The sequence shown here is derived from an EMBL/GenBank/DDBJ whole genome shotgun (WGS) entry which is preliminary data.</text>
</comment>
<organism evidence="2 3">
    <name type="scientific">Gossypium schwendimanii</name>
    <name type="common">Cotton</name>
    <dbReference type="NCBI Taxonomy" id="34291"/>
    <lineage>
        <taxon>Eukaryota</taxon>
        <taxon>Viridiplantae</taxon>
        <taxon>Streptophyta</taxon>
        <taxon>Embryophyta</taxon>
        <taxon>Tracheophyta</taxon>
        <taxon>Spermatophyta</taxon>
        <taxon>Magnoliopsida</taxon>
        <taxon>eudicotyledons</taxon>
        <taxon>Gunneridae</taxon>
        <taxon>Pentapetalae</taxon>
        <taxon>rosids</taxon>
        <taxon>malvids</taxon>
        <taxon>Malvales</taxon>
        <taxon>Malvaceae</taxon>
        <taxon>Malvoideae</taxon>
        <taxon>Gossypium</taxon>
    </lineage>
</organism>
<accession>A0A7J9KRW0</accession>
<dbReference type="AlphaFoldDB" id="A0A7J9KRW0"/>
<proteinExistence type="predicted"/>
<evidence type="ECO:0000259" key="1">
    <source>
        <dbReference type="PROSITE" id="PS50879"/>
    </source>
</evidence>
<sequence length="312" mass="35780">MGFNKKKEAVVMGLWGALKYDFPLFIALKLFKMYIDNYKCDKLGFFIGLQVRILKTMCTIMPTKLAAFAWRLCQSILHHLFSNGPHWLEFVSPEISNEDYERLLTILLALWSAKNGNLIPEKDRNEKENPDLDQAMMSKPTVFPTKNRWIPPPMGLHKVNFDGAFDGDGKKGGIGVIIRDNEGFVWGGAAIKIENVMEGNINEAWAAVKALKVAQEMGYRRIILESDCFWVLNILLMEDVDDGSYIRCIVEEGKRVMGELEECYFHHIEREGNHVANLIARHGVIMSEGDFYWKHDYPNFIHQSIMCDAINL</sequence>
<dbReference type="PROSITE" id="PS50879">
    <property type="entry name" value="RNASE_H_1"/>
    <property type="match status" value="1"/>
</dbReference>
<dbReference type="Gene3D" id="3.30.420.10">
    <property type="entry name" value="Ribonuclease H-like superfamily/Ribonuclease H"/>
    <property type="match status" value="1"/>
</dbReference>
<keyword evidence="3" id="KW-1185">Reference proteome</keyword>
<dbReference type="Pfam" id="PF13456">
    <property type="entry name" value="RVT_3"/>
    <property type="match status" value="1"/>
</dbReference>
<protein>
    <recommendedName>
        <fullName evidence="1">RNase H type-1 domain-containing protein</fullName>
    </recommendedName>
</protein>
<evidence type="ECO:0000313" key="2">
    <source>
        <dbReference type="EMBL" id="MBA0849076.1"/>
    </source>
</evidence>
<dbReference type="InterPro" id="IPR002156">
    <property type="entry name" value="RNaseH_domain"/>
</dbReference>
<reference evidence="2 3" key="1">
    <citation type="journal article" date="2019" name="Genome Biol. Evol.">
        <title>Insights into the evolution of the New World diploid cottons (Gossypium, subgenus Houzingenia) based on genome sequencing.</title>
        <authorList>
            <person name="Grover C.E."/>
            <person name="Arick M.A. 2nd"/>
            <person name="Thrash A."/>
            <person name="Conover J.L."/>
            <person name="Sanders W.S."/>
            <person name="Peterson D.G."/>
            <person name="Frelichowski J.E."/>
            <person name="Scheffler J.A."/>
            <person name="Scheffler B.E."/>
            <person name="Wendel J.F."/>
        </authorList>
    </citation>
    <scope>NUCLEOTIDE SEQUENCE [LARGE SCALE GENOMIC DNA]</scope>
    <source>
        <strain evidence="2">1</strain>
        <tissue evidence="2">Leaf</tissue>
    </source>
</reference>
<dbReference type="CDD" id="cd06222">
    <property type="entry name" value="RNase_H_like"/>
    <property type="match status" value="1"/>
</dbReference>
<dbReference type="SUPFAM" id="SSF53098">
    <property type="entry name" value="Ribonuclease H-like"/>
    <property type="match status" value="1"/>
</dbReference>
<feature type="domain" description="RNase H type-1" evidence="1">
    <location>
        <begin position="153"/>
        <end position="285"/>
    </location>
</feature>
<evidence type="ECO:0000313" key="3">
    <source>
        <dbReference type="Proteomes" id="UP000593576"/>
    </source>
</evidence>
<dbReference type="InterPro" id="IPR012337">
    <property type="entry name" value="RNaseH-like_sf"/>
</dbReference>
<dbReference type="PANTHER" id="PTHR47723:SF19">
    <property type="entry name" value="POLYNUCLEOTIDYL TRANSFERASE, RIBONUCLEASE H-LIKE SUPERFAMILY PROTEIN"/>
    <property type="match status" value="1"/>
</dbReference>